<accession>A0AA38J6T1</accession>
<keyword evidence="3" id="KW-1185">Reference proteome</keyword>
<name>A0AA38J6T1_9AGAR</name>
<evidence type="ECO:0000313" key="2">
    <source>
        <dbReference type="EMBL" id="KAJ3728142.1"/>
    </source>
</evidence>
<comment type="caution">
    <text evidence="2">The sequence shown here is derived from an EMBL/GenBank/DDBJ whole genome shotgun (WGS) entry which is preliminary data.</text>
</comment>
<keyword evidence="1" id="KW-1133">Transmembrane helix</keyword>
<reference evidence="2" key="2">
    <citation type="journal article" date="2023" name="Proc. Natl. Acad. Sci. U.S.A.">
        <title>A global phylogenomic analysis of the shiitake genus Lentinula.</title>
        <authorList>
            <person name="Sierra-Patev S."/>
            <person name="Min B."/>
            <person name="Naranjo-Ortiz M."/>
            <person name="Looney B."/>
            <person name="Konkel Z."/>
            <person name="Slot J.C."/>
            <person name="Sakamoto Y."/>
            <person name="Steenwyk J.L."/>
            <person name="Rokas A."/>
            <person name="Carro J."/>
            <person name="Camarero S."/>
            <person name="Ferreira P."/>
            <person name="Molpeceres G."/>
            <person name="Ruiz-Duenas F.J."/>
            <person name="Serrano A."/>
            <person name="Henrissat B."/>
            <person name="Drula E."/>
            <person name="Hughes K.W."/>
            <person name="Mata J.L."/>
            <person name="Ishikawa N.K."/>
            <person name="Vargas-Isla R."/>
            <person name="Ushijima S."/>
            <person name="Smith C.A."/>
            <person name="Donoghue J."/>
            <person name="Ahrendt S."/>
            <person name="Andreopoulos W."/>
            <person name="He G."/>
            <person name="LaButti K."/>
            <person name="Lipzen A."/>
            <person name="Ng V."/>
            <person name="Riley R."/>
            <person name="Sandor L."/>
            <person name="Barry K."/>
            <person name="Martinez A.T."/>
            <person name="Xiao Y."/>
            <person name="Gibbons J.G."/>
            <person name="Terashima K."/>
            <person name="Grigoriev I.V."/>
            <person name="Hibbett D."/>
        </authorList>
    </citation>
    <scope>NUCLEOTIDE SEQUENCE</scope>
    <source>
        <strain evidence="2">ET3784</strain>
    </source>
</reference>
<sequence>MYEGTPFPFTYYFLPSFSSFSYLLSISIVLYPPSSGALQQYPTIIVPLPHLLATLLPSLLLSTYTKNKNLYHKADIVYTCVFL</sequence>
<keyword evidence="1" id="KW-0472">Membrane</keyword>
<gene>
    <name evidence="2" type="ORF">DFJ43DRAFT_1084927</name>
</gene>
<dbReference type="EMBL" id="JANVFO010000039">
    <property type="protein sequence ID" value="KAJ3728142.1"/>
    <property type="molecule type" value="Genomic_DNA"/>
</dbReference>
<dbReference type="Proteomes" id="UP001176059">
    <property type="component" value="Unassembled WGS sequence"/>
</dbReference>
<evidence type="ECO:0000256" key="1">
    <source>
        <dbReference type="SAM" id="Phobius"/>
    </source>
</evidence>
<feature type="transmembrane region" description="Helical" evidence="1">
    <location>
        <begin position="12"/>
        <end position="32"/>
    </location>
</feature>
<dbReference type="AlphaFoldDB" id="A0AA38J6T1"/>
<feature type="transmembrane region" description="Helical" evidence="1">
    <location>
        <begin position="44"/>
        <end position="64"/>
    </location>
</feature>
<keyword evidence="1" id="KW-0812">Transmembrane</keyword>
<organism evidence="2 3">
    <name type="scientific">Lentinula guzmanii</name>
    <dbReference type="NCBI Taxonomy" id="2804957"/>
    <lineage>
        <taxon>Eukaryota</taxon>
        <taxon>Fungi</taxon>
        <taxon>Dikarya</taxon>
        <taxon>Basidiomycota</taxon>
        <taxon>Agaricomycotina</taxon>
        <taxon>Agaricomycetes</taxon>
        <taxon>Agaricomycetidae</taxon>
        <taxon>Agaricales</taxon>
        <taxon>Marasmiineae</taxon>
        <taxon>Omphalotaceae</taxon>
        <taxon>Lentinula</taxon>
    </lineage>
</organism>
<protein>
    <submittedName>
        <fullName evidence="2">Uncharacterized protein</fullName>
    </submittedName>
</protein>
<reference evidence="2" key="1">
    <citation type="submission" date="2022-08" db="EMBL/GenBank/DDBJ databases">
        <authorList>
            <consortium name="DOE Joint Genome Institute"/>
            <person name="Min B."/>
            <person name="Sierra-Patev S."/>
            <person name="Naranjo-Ortiz M."/>
            <person name="Looney B."/>
            <person name="Konkel Z."/>
            <person name="Slot J.C."/>
            <person name="Sakamoto Y."/>
            <person name="Steenwyk J.L."/>
            <person name="Rokas A."/>
            <person name="Carro J."/>
            <person name="Camarero S."/>
            <person name="Ferreira P."/>
            <person name="Molpeceres G."/>
            <person name="Ruiz-duenas F.J."/>
            <person name="Serrano A."/>
            <person name="Henrissat B."/>
            <person name="Drula E."/>
            <person name="Hughes K.W."/>
            <person name="Mata J.L."/>
            <person name="Ishikawa N.K."/>
            <person name="Vargas-Isla R."/>
            <person name="Ushijima S."/>
            <person name="Smith C.A."/>
            <person name="Ahrendt S."/>
            <person name="Andreopoulos W."/>
            <person name="He G."/>
            <person name="LaButti K."/>
            <person name="Lipzen A."/>
            <person name="Ng V."/>
            <person name="Riley R."/>
            <person name="Sandor L."/>
            <person name="Barry K."/>
            <person name="Martinez A.T."/>
            <person name="Xiao Y."/>
            <person name="Gibbons J.G."/>
            <person name="Terashima K."/>
            <person name="Hibbett D.S."/>
            <person name="Grigoriev I.V."/>
        </authorList>
    </citation>
    <scope>NUCLEOTIDE SEQUENCE</scope>
    <source>
        <strain evidence="2">ET3784</strain>
    </source>
</reference>
<evidence type="ECO:0000313" key="3">
    <source>
        <dbReference type="Proteomes" id="UP001176059"/>
    </source>
</evidence>
<proteinExistence type="predicted"/>